<keyword evidence="5" id="KW-0255">Endonuclease</keyword>
<dbReference type="Gene3D" id="3.30.2310.20">
    <property type="entry name" value="RelE-like"/>
    <property type="match status" value="1"/>
</dbReference>
<sequence>MKLIFSQNAWDDYLYWQHNDKQTLKRINQLIKDIRRDPFNGLGKPEPLRHQLSGFWSRRITSEHRLVYTVDDESIIIIACRFHY</sequence>
<dbReference type="GO" id="GO:0006401">
    <property type="term" value="P:RNA catabolic process"/>
    <property type="evidence" value="ECO:0007669"/>
    <property type="project" value="InterPro"/>
</dbReference>
<dbReference type="PANTHER" id="PTHR38039:SF1">
    <property type="entry name" value="TOXIN YOEB"/>
    <property type="match status" value="1"/>
</dbReference>
<keyword evidence="3" id="KW-1277">Toxin-antitoxin system</keyword>
<name>A0A7V2SLC1_9BACT</name>
<proteinExistence type="inferred from homology"/>
<dbReference type="GO" id="GO:0098795">
    <property type="term" value="P:global gene silencing by mRNA cleavage"/>
    <property type="evidence" value="ECO:0007669"/>
    <property type="project" value="TreeGrafter"/>
</dbReference>
<evidence type="ECO:0000313" key="11">
    <source>
        <dbReference type="EMBL" id="HFC03828.1"/>
    </source>
</evidence>
<dbReference type="Pfam" id="PF06769">
    <property type="entry name" value="YoeB_toxin"/>
    <property type="match status" value="1"/>
</dbReference>
<dbReference type="GO" id="GO:0016787">
    <property type="term" value="F:hydrolase activity"/>
    <property type="evidence" value="ECO:0007669"/>
    <property type="project" value="UniProtKB-KW"/>
</dbReference>
<dbReference type="PANTHER" id="PTHR38039">
    <property type="entry name" value="TOXIN YOEB"/>
    <property type="match status" value="1"/>
</dbReference>
<gene>
    <name evidence="11" type="ORF">ENJ74_03035</name>
</gene>
<evidence type="ECO:0000256" key="8">
    <source>
        <dbReference type="ARBA" id="ARBA00030388"/>
    </source>
</evidence>
<protein>
    <recommendedName>
        <fullName evidence="2">Toxin YoeB</fullName>
    </recommendedName>
    <alternativeName>
        <fullName evidence="10">Putative endoribonuclease YoeB</fullName>
    </alternativeName>
    <alternativeName>
        <fullName evidence="8 9">Putative mRNA interferase YoeB</fullName>
    </alternativeName>
</protein>
<keyword evidence="7" id="KW-0694">RNA-binding</keyword>
<comment type="caution">
    <text evidence="11">The sequence shown here is derived from an EMBL/GenBank/DDBJ whole genome shotgun (WGS) entry which is preliminary data.</text>
</comment>
<dbReference type="GO" id="GO:0003723">
    <property type="term" value="F:RNA binding"/>
    <property type="evidence" value="ECO:0007669"/>
    <property type="project" value="UniProtKB-KW"/>
</dbReference>
<evidence type="ECO:0000256" key="3">
    <source>
        <dbReference type="ARBA" id="ARBA00022649"/>
    </source>
</evidence>
<dbReference type="InterPro" id="IPR009614">
    <property type="entry name" value="YoeB_toxin"/>
</dbReference>
<evidence type="ECO:0000256" key="10">
    <source>
        <dbReference type="ARBA" id="ARBA00080029"/>
    </source>
</evidence>
<accession>A0A7V2SLC1</accession>
<evidence type="ECO:0000256" key="2">
    <source>
        <dbReference type="ARBA" id="ARBA00017742"/>
    </source>
</evidence>
<dbReference type="AlphaFoldDB" id="A0A7V2SLC1"/>
<reference evidence="11" key="1">
    <citation type="journal article" date="2020" name="mSystems">
        <title>Genome- and Community-Level Interaction Insights into Carbon Utilization and Element Cycling Functions of Hydrothermarchaeota in Hydrothermal Sediment.</title>
        <authorList>
            <person name="Zhou Z."/>
            <person name="Liu Y."/>
            <person name="Xu W."/>
            <person name="Pan J."/>
            <person name="Luo Z.H."/>
            <person name="Li M."/>
        </authorList>
    </citation>
    <scope>NUCLEOTIDE SEQUENCE [LARGE SCALE GENOMIC DNA]</scope>
    <source>
        <strain evidence="11">HyVt-513</strain>
    </source>
</reference>
<evidence type="ECO:0000256" key="9">
    <source>
        <dbReference type="ARBA" id="ARBA00079979"/>
    </source>
</evidence>
<evidence type="ECO:0000256" key="4">
    <source>
        <dbReference type="ARBA" id="ARBA00022722"/>
    </source>
</evidence>
<evidence type="ECO:0000256" key="6">
    <source>
        <dbReference type="ARBA" id="ARBA00022801"/>
    </source>
</evidence>
<dbReference type="SUPFAM" id="SSF143011">
    <property type="entry name" value="RelE-like"/>
    <property type="match status" value="1"/>
</dbReference>
<dbReference type="GO" id="GO:0004519">
    <property type="term" value="F:endonuclease activity"/>
    <property type="evidence" value="ECO:0007669"/>
    <property type="project" value="UniProtKB-KW"/>
</dbReference>
<evidence type="ECO:0000256" key="7">
    <source>
        <dbReference type="ARBA" id="ARBA00022884"/>
    </source>
</evidence>
<keyword evidence="4" id="KW-0540">Nuclease</keyword>
<dbReference type="EMBL" id="DRNO01000204">
    <property type="protein sequence ID" value="HFC03828.1"/>
    <property type="molecule type" value="Genomic_DNA"/>
</dbReference>
<dbReference type="InterPro" id="IPR035093">
    <property type="entry name" value="RelE/ParE_toxin_dom_sf"/>
</dbReference>
<evidence type="ECO:0000256" key="1">
    <source>
        <dbReference type="ARBA" id="ARBA00008172"/>
    </source>
</evidence>
<dbReference type="Proteomes" id="UP000885722">
    <property type="component" value="Unassembled WGS sequence"/>
</dbReference>
<comment type="similarity">
    <text evidence="1">Belongs to the YoeB family.</text>
</comment>
<dbReference type="FunFam" id="3.30.2310.20:FF:000001">
    <property type="entry name" value="Addiction module toxin, Txe/YoeB family"/>
    <property type="match status" value="1"/>
</dbReference>
<dbReference type="NCBIfam" id="TIGR02116">
    <property type="entry name" value="toxin_Txe_YoeB"/>
    <property type="match status" value="1"/>
</dbReference>
<keyword evidence="6" id="KW-0378">Hydrolase</keyword>
<evidence type="ECO:0000313" key="12">
    <source>
        <dbReference type="Proteomes" id="UP000885722"/>
    </source>
</evidence>
<organism evidence="11 12">
    <name type="scientific">Nitratifractor salsuginis</name>
    <dbReference type="NCBI Taxonomy" id="269261"/>
    <lineage>
        <taxon>Bacteria</taxon>
        <taxon>Pseudomonadati</taxon>
        <taxon>Campylobacterota</taxon>
        <taxon>Epsilonproteobacteria</taxon>
        <taxon>Campylobacterales</taxon>
        <taxon>Sulfurovaceae</taxon>
        <taxon>Nitratifractor</taxon>
    </lineage>
</organism>
<evidence type="ECO:0000256" key="5">
    <source>
        <dbReference type="ARBA" id="ARBA00022759"/>
    </source>
</evidence>